<proteinExistence type="predicted"/>
<comment type="caution">
    <text evidence="1">The sequence shown here is derived from an EMBL/GenBank/DDBJ whole genome shotgun (WGS) entry which is preliminary data.</text>
</comment>
<sequence length="116" mass="13183">MIDRNCILYHSCRLHRLTKIALPPPPHPATTTTFSLFQKRQWFRHDGNEMVRTKFQKYITTQIGLATVGKVVWPEICGNDSSLVFLPIGFKLNTSLDTVPTPTRDTKLSAQTADIQ</sequence>
<reference evidence="1 2" key="1">
    <citation type="journal article" date="2023" name="Sci. Data">
        <title>Genome assembly of the Korean intertidal mud-creeper Batillaria attramentaria.</title>
        <authorList>
            <person name="Patra A.K."/>
            <person name="Ho P.T."/>
            <person name="Jun S."/>
            <person name="Lee S.J."/>
            <person name="Kim Y."/>
            <person name="Won Y.J."/>
        </authorList>
    </citation>
    <scope>NUCLEOTIDE SEQUENCE [LARGE SCALE GENOMIC DNA]</scope>
    <source>
        <strain evidence="1">Wonlab-2016</strain>
    </source>
</reference>
<dbReference type="Proteomes" id="UP001519460">
    <property type="component" value="Unassembled WGS sequence"/>
</dbReference>
<keyword evidence="2" id="KW-1185">Reference proteome</keyword>
<accession>A0ABD0K5H3</accession>
<name>A0ABD0K5H3_9CAEN</name>
<dbReference type="EMBL" id="JACVVK020000244">
    <property type="protein sequence ID" value="KAK7482479.1"/>
    <property type="molecule type" value="Genomic_DNA"/>
</dbReference>
<organism evidence="1 2">
    <name type="scientific">Batillaria attramentaria</name>
    <dbReference type="NCBI Taxonomy" id="370345"/>
    <lineage>
        <taxon>Eukaryota</taxon>
        <taxon>Metazoa</taxon>
        <taxon>Spiralia</taxon>
        <taxon>Lophotrochozoa</taxon>
        <taxon>Mollusca</taxon>
        <taxon>Gastropoda</taxon>
        <taxon>Caenogastropoda</taxon>
        <taxon>Sorbeoconcha</taxon>
        <taxon>Cerithioidea</taxon>
        <taxon>Batillariidae</taxon>
        <taxon>Batillaria</taxon>
    </lineage>
</organism>
<evidence type="ECO:0000313" key="2">
    <source>
        <dbReference type="Proteomes" id="UP001519460"/>
    </source>
</evidence>
<protein>
    <submittedName>
        <fullName evidence="1">Uncharacterized protein</fullName>
    </submittedName>
</protein>
<evidence type="ECO:0000313" key="1">
    <source>
        <dbReference type="EMBL" id="KAK7482479.1"/>
    </source>
</evidence>
<dbReference type="AlphaFoldDB" id="A0ABD0K5H3"/>
<gene>
    <name evidence="1" type="ORF">BaRGS_00026296</name>
</gene>